<comment type="similarity">
    <text evidence="10">Belongs to the DNA photolyase family.</text>
</comment>
<dbReference type="Gene3D" id="1.25.40.80">
    <property type="match status" value="1"/>
</dbReference>
<dbReference type="GO" id="GO:0009416">
    <property type="term" value="P:response to light stimulus"/>
    <property type="evidence" value="ECO:0007669"/>
    <property type="project" value="TreeGrafter"/>
</dbReference>
<evidence type="ECO:0000256" key="4">
    <source>
        <dbReference type="ARBA" id="ARBA00022630"/>
    </source>
</evidence>
<evidence type="ECO:0000256" key="8">
    <source>
        <dbReference type="PIRSR" id="PIRSR602081-1"/>
    </source>
</evidence>
<dbReference type="InterPro" id="IPR014729">
    <property type="entry name" value="Rossmann-like_a/b/a_fold"/>
</dbReference>
<dbReference type="InterPro" id="IPR036134">
    <property type="entry name" value="Crypto/Photolyase_FAD-like_sf"/>
</dbReference>
<dbReference type="PRINTS" id="PR00147">
    <property type="entry name" value="DNAPHOTLYASE"/>
</dbReference>
<gene>
    <name evidence="12" type="ORF">SAMN05661003_10492</name>
</gene>
<dbReference type="Pfam" id="PF03441">
    <property type="entry name" value="FAD_binding_7"/>
    <property type="match status" value="1"/>
</dbReference>
<evidence type="ECO:0000313" key="13">
    <source>
        <dbReference type="Proteomes" id="UP000243205"/>
    </source>
</evidence>
<dbReference type="EC" id="4.1.99.3" evidence="2"/>
<feature type="site" description="Electron transfer via tryptophanyl radical" evidence="9">
    <location>
        <position position="382"/>
    </location>
</feature>
<dbReference type="InterPro" id="IPR018394">
    <property type="entry name" value="DNA_photolyase_1_CS_C"/>
</dbReference>
<dbReference type="GO" id="GO:0071949">
    <property type="term" value="F:FAD binding"/>
    <property type="evidence" value="ECO:0007669"/>
    <property type="project" value="TreeGrafter"/>
</dbReference>
<dbReference type="STRING" id="57664.SAMN05661003_10492"/>
<dbReference type="GO" id="GO:0000719">
    <property type="term" value="P:photoreactive repair"/>
    <property type="evidence" value="ECO:0007669"/>
    <property type="project" value="UniProtKB-ARBA"/>
</dbReference>
<dbReference type="InterPro" id="IPR036155">
    <property type="entry name" value="Crypto/Photolyase_N_sf"/>
</dbReference>
<keyword evidence="12" id="KW-0456">Lyase</keyword>
<feature type="binding site" evidence="8">
    <location>
        <position position="270"/>
    </location>
    <ligand>
        <name>FAD</name>
        <dbReference type="ChEBI" id="CHEBI:57692"/>
    </ligand>
</feature>
<dbReference type="GO" id="GO:0003677">
    <property type="term" value="F:DNA binding"/>
    <property type="evidence" value="ECO:0007669"/>
    <property type="project" value="TreeGrafter"/>
</dbReference>
<evidence type="ECO:0000256" key="1">
    <source>
        <dbReference type="ARBA" id="ARBA00001932"/>
    </source>
</evidence>
<organism evidence="12 13">
    <name type="scientific">Desulfuromonas thiophila</name>
    <dbReference type="NCBI Taxonomy" id="57664"/>
    <lineage>
        <taxon>Bacteria</taxon>
        <taxon>Pseudomonadati</taxon>
        <taxon>Thermodesulfobacteriota</taxon>
        <taxon>Desulfuromonadia</taxon>
        <taxon>Desulfuromonadales</taxon>
        <taxon>Desulfuromonadaceae</taxon>
        <taxon>Desulfuromonas</taxon>
    </lineage>
</organism>
<feature type="binding site" evidence="8">
    <location>
        <begin position="372"/>
        <end position="374"/>
    </location>
    <ligand>
        <name>FAD</name>
        <dbReference type="ChEBI" id="CHEBI:57692"/>
    </ligand>
</feature>
<evidence type="ECO:0000256" key="6">
    <source>
        <dbReference type="ARBA" id="ARBA00022991"/>
    </source>
</evidence>
<dbReference type="PANTHER" id="PTHR11455">
    <property type="entry name" value="CRYPTOCHROME"/>
    <property type="match status" value="1"/>
</dbReference>
<keyword evidence="5 8" id="KW-0274">FAD</keyword>
<comment type="cofactor">
    <cofactor evidence="8">
        <name>FAD</name>
        <dbReference type="ChEBI" id="CHEBI:57692"/>
    </cofactor>
    <text evidence="8">Binds 1 FAD per subunit.</text>
</comment>
<evidence type="ECO:0000256" key="7">
    <source>
        <dbReference type="ARBA" id="ARBA00033999"/>
    </source>
</evidence>
<evidence type="ECO:0000259" key="11">
    <source>
        <dbReference type="PROSITE" id="PS51645"/>
    </source>
</evidence>
<keyword evidence="6 10" id="KW-0157">Chromophore</keyword>
<dbReference type="PROSITE" id="PS51645">
    <property type="entry name" value="PHR_CRY_ALPHA_BETA"/>
    <property type="match status" value="1"/>
</dbReference>
<reference evidence="13" key="1">
    <citation type="submission" date="2016-10" db="EMBL/GenBank/DDBJ databases">
        <authorList>
            <person name="Varghese N."/>
            <person name="Submissions S."/>
        </authorList>
    </citation>
    <scope>NUCLEOTIDE SEQUENCE [LARGE SCALE GENOMIC DNA]</scope>
    <source>
        <strain evidence="13">DSM 8987</strain>
    </source>
</reference>
<keyword evidence="4 8" id="KW-0285">Flavoprotein</keyword>
<evidence type="ECO:0000313" key="12">
    <source>
        <dbReference type="EMBL" id="SDE15281.1"/>
    </source>
</evidence>
<comment type="cofactor">
    <cofactor evidence="1">
        <name>(6R)-5,10-methylene-5,6,7,8-tetrahydrofolate</name>
        <dbReference type="ChEBI" id="CHEBI:15636"/>
    </cofactor>
</comment>
<dbReference type="InterPro" id="IPR006050">
    <property type="entry name" value="DNA_photolyase_N"/>
</dbReference>
<accession>A0A1G7AKD3</accession>
<dbReference type="InterPro" id="IPR002081">
    <property type="entry name" value="Cryptochrome/DNA_photolyase_1"/>
</dbReference>
<feature type="site" description="Electron transfer via tryptophanyl radical" evidence="9">
    <location>
        <position position="304"/>
    </location>
</feature>
<evidence type="ECO:0000256" key="10">
    <source>
        <dbReference type="RuleBase" id="RU004182"/>
    </source>
</evidence>
<sequence>MSEIPVLYWFRQDLRLADNPALCRAAAVGAVLPVFIWDQAVFEQGAGAASRWWLHQSLAALQRGCEGRLRLLAGSTVQLLPQLAAQTGARLVVWNRAFEPAQLALEAQVRARLEQQGVRVECCEAATLWPTSQLGKADGTAYQVFSAFHRHLQALGPLPAPLSLPVTLRWYGPPTAQTAGGQALAALALLPRVAWYQGFGSVAQVGEVAAWQRLQQFLCQRLSGYASGRDLPAREQTSGLAAALRWGEISPRQIWAALAALPACDDGAAFLRQLVWREFCYAQLHFWPQLPWRNLRAAFDRFPWQTDSSAAALRCWQQGQTGYPLVDAGMRQLWHSGTLHNRVRMVTASFLVKNLLFHWRLGQRWFHDCLLDADLACNSANWQWVAGCGLDAAPYFRIFNPVAQGQRFDADGAYTRRWLPELARLPQKYLFCPWQAPPAVLRQAGVVLGQHYPLPLVDLATSRQQALAAFAHTKAAVAD</sequence>
<dbReference type="Gene3D" id="3.40.50.620">
    <property type="entry name" value="HUPs"/>
    <property type="match status" value="1"/>
</dbReference>
<dbReference type="SUPFAM" id="SSF52425">
    <property type="entry name" value="Cryptochrome/photolyase, N-terminal domain"/>
    <property type="match status" value="1"/>
</dbReference>
<dbReference type="Gene3D" id="1.10.579.10">
    <property type="entry name" value="DNA Cyclobutane Dipyrimidine Photolyase, subunit A, domain 3"/>
    <property type="match status" value="1"/>
</dbReference>
<proteinExistence type="inferred from homology"/>
<feature type="binding site" evidence="8">
    <location>
        <position position="225"/>
    </location>
    <ligand>
        <name>FAD</name>
        <dbReference type="ChEBI" id="CHEBI:57692"/>
    </ligand>
</feature>
<dbReference type="OrthoDB" id="9772484at2"/>
<dbReference type="PROSITE" id="PS00394">
    <property type="entry name" value="DNA_PHOTOLYASES_1_1"/>
    <property type="match status" value="1"/>
</dbReference>
<keyword evidence="13" id="KW-1185">Reference proteome</keyword>
<dbReference type="AlphaFoldDB" id="A0A1G7AKD3"/>
<dbReference type="InterPro" id="IPR005101">
    <property type="entry name" value="Cryptochr/Photolyase_FAD-bd"/>
</dbReference>
<dbReference type="GO" id="GO:0003904">
    <property type="term" value="F:deoxyribodipyrimidine photo-lyase activity"/>
    <property type="evidence" value="ECO:0007669"/>
    <property type="project" value="UniProtKB-EC"/>
</dbReference>
<dbReference type="RefSeq" id="WP_092077152.1">
    <property type="nucleotide sequence ID" value="NZ_FNAQ01000004.1"/>
</dbReference>
<dbReference type="PANTHER" id="PTHR11455:SF9">
    <property type="entry name" value="CRYPTOCHROME CIRCADIAN CLOCK 5 ISOFORM X1"/>
    <property type="match status" value="1"/>
</dbReference>
<dbReference type="PROSITE" id="PS00691">
    <property type="entry name" value="DNA_PHOTOLYASES_1_2"/>
    <property type="match status" value="1"/>
</dbReference>
<dbReference type="EMBL" id="FNAQ01000004">
    <property type="protein sequence ID" value="SDE15281.1"/>
    <property type="molecule type" value="Genomic_DNA"/>
</dbReference>
<name>A0A1G7AKD3_9BACT</name>
<feature type="site" description="Electron transfer via tryptophanyl radical" evidence="9">
    <location>
        <position position="359"/>
    </location>
</feature>
<evidence type="ECO:0000256" key="5">
    <source>
        <dbReference type="ARBA" id="ARBA00022827"/>
    </source>
</evidence>
<dbReference type="Pfam" id="PF00875">
    <property type="entry name" value="DNA_photolyase"/>
    <property type="match status" value="1"/>
</dbReference>
<dbReference type="FunFam" id="1.10.579.10:FF:000003">
    <property type="entry name" value="Deoxyribodipyrimidine photo-lyase"/>
    <property type="match status" value="1"/>
</dbReference>
<evidence type="ECO:0000256" key="2">
    <source>
        <dbReference type="ARBA" id="ARBA00013149"/>
    </source>
</evidence>
<comment type="catalytic activity">
    <reaction evidence="7">
        <text>cyclobutadipyrimidine (in DNA) = 2 pyrimidine residues (in DNA).</text>
        <dbReference type="EC" id="4.1.99.3"/>
    </reaction>
</comment>
<feature type="domain" description="Photolyase/cryptochrome alpha/beta" evidence="11">
    <location>
        <begin position="4"/>
        <end position="128"/>
    </location>
</feature>
<dbReference type="SUPFAM" id="SSF48173">
    <property type="entry name" value="Cryptochrome/photolyase FAD-binding domain"/>
    <property type="match status" value="1"/>
</dbReference>
<evidence type="ECO:0000256" key="9">
    <source>
        <dbReference type="PIRSR" id="PIRSR602081-2"/>
    </source>
</evidence>
<protein>
    <recommendedName>
        <fullName evidence="3">Deoxyribodipyrimidine photo-lyase</fullName>
        <ecNumber evidence="2">4.1.99.3</ecNumber>
    </recommendedName>
</protein>
<evidence type="ECO:0000256" key="3">
    <source>
        <dbReference type="ARBA" id="ARBA00014046"/>
    </source>
</evidence>
<dbReference type="Proteomes" id="UP000243205">
    <property type="component" value="Unassembled WGS sequence"/>
</dbReference>